<comment type="caution">
    <text evidence="9">Lacks conserved residue(s) required for the propagation of feature annotation.</text>
</comment>
<dbReference type="InterPro" id="IPR023865">
    <property type="entry name" value="Aliphatic_acid_kinase_CS"/>
</dbReference>
<dbReference type="SUPFAM" id="SSF53067">
    <property type="entry name" value="Actin-like ATPase domain"/>
    <property type="match status" value="2"/>
</dbReference>
<sequence length="399" mass="43012">MSQPLSPSGKHNLILAVNAGSSSLKVAVFKANSPPVRVASAKVERIGARDTQITFMVGGEASRSEAVLASSHDDALAAIMYRVQERICASSLIGVGHRLVHGGPNHSASEVITPELLDDIRQLEIYDPEHLPSELQVIESLQRRLSGIPHVACFDTAFHHDLPAVARRLPLPRRLDALGIRRYGFHGLSYAYLMDHLARLDYGESRGRIVLAHLGNGASLAAVRDGKPIDTSMAFTPAAGIPMSTRSGDIDPGLIEYLLRAAGMTVQEFNRIVHLESGLLGVSETSGDMELLLEREHEDARAGEAVAIFCYHVRKYIGAYAAAMGGLDTLVFAGGIGERAAEVRFQICTELRFLGIELDATSNRDNADLISSGVLPVNVRVIATDEELMIARDVINAIG</sequence>
<dbReference type="GO" id="GO:0008776">
    <property type="term" value="F:acetate kinase activity"/>
    <property type="evidence" value="ECO:0007669"/>
    <property type="project" value="UniProtKB-UniRule"/>
</dbReference>
<accession>A0A5K7XE17</accession>
<gene>
    <name evidence="9" type="primary">ackA</name>
    <name evidence="11" type="ORF">PLANPX_3874</name>
</gene>
<comment type="similarity">
    <text evidence="1 9 10">Belongs to the acetokinase family.</text>
</comment>
<keyword evidence="4 9" id="KW-0479">Metal-binding</keyword>
<feature type="binding site" evidence="9">
    <location>
        <position position="25"/>
    </location>
    <ligand>
        <name>ATP</name>
        <dbReference type="ChEBI" id="CHEBI:30616"/>
    </ligand>
</feature>
<dbReference type="Proteomes" id="UP000326837">
    <property type="component" value="Chromosome"/>
</dbReference>
<evidence type="ECO:0000256" key="4">
    <source>
        <dbReference type="ARBA" id="ARBA00022723"/>
    </source>
</evidence>
<comment type="subunit">
    <text evidence="9">Homodimer.</text>
</comment>
<dbReference type="UniPathway" id="UPA00340">
    <property type="reaction ID" value="UER00458"/>
</dbReference>
<evidence type="ECO:0000256" key="3">
    <source>
        <dbReference type="ARBA" id="ARBA00022679"/>
    </source>
</evidence>
<dbReference type="EC" id="2.7.2.1" evidence="9"/>
<dbReference type="GO" id="GO:0006083">
    <property type="term" value="P:acetate metabolic process"/>
    <property type="evidence" value="ECO:0007669"/>
    <property type="project" value="TreeGrafter"/>
</dbReference>
<dbReference type="HAMAP" id="MF_00020">
    <property type="entry name" value="Acetate_kinase"/>
    <property type="match status" value="1"/>
</dbReference>
<dbReference type="PANTHER" id="PTHR21060">
    <property type="entry name" value="ACETATE KINASE"/>
    <property type="match status" value="1"/>
</dbReference>
<evidence type="ECO:0000256" key="2">
    <source>
        <dbReference type="ARBA" id="ARBA00022490"/>
    </source>
</evidence>
<dbReference type="RefSeq" id="WP_152099872.1">
    <property type="nucleotide sequence ID" value="NZ_AP021861.1"/>
</dbReference>
<feature type="binding site" evidence="9">
    <location>
        <position position="98"/>
    </location>
    <ligand>
        <name>substrate</name>
    </ligand>
</feature>
<dbReference type="Gene3D" id="3.30.420.40">
    <property type="match status" value="2"/>
</dbReference>
<dbReference type="PIRSF" id="PIRSF000722">
    <property type="entry name" value="Acetate_prop_kin"/>
    <property type="match status" value="1"/>
</dbReference>
<organism evidence="11 12">
    <name type="scientific">Lacipirellula parvula</name>
    <dbReference type="NCBI Taxonomy" id="2650471"/>
    <lineage>
        <taxon>Bacteria</taxon>
        <taxon>Pseudomonadati</taxon>
        <taxon>Planctomycetota</taxon>
        <taxon>Planctomycetia</taxon>
        <taxon>Pirellulales</taxon>
        <taxon>Lacipirellulaceae</taxon>
        <taxon>Lacipirellula</taxon>
    </lineage>
</organism>
<keyword evidence="3 9" id="KW-0808">Transferase</keyword>
<dbReference type="PRINTS" id="PR00471">
    <property type="entry name" value="ACETATEKNASE"/>
</dbReference>
<comment type="subcellular location">
    <subcellularLocation>
        <location evidence="9">Cytoplasm</location>
    </subcellularLocation>
</comment>
<dbReference type="Pfam" id="PF00871">
    <property type="entry name" value="Acetate_kinase"/>
    <property type="match status" value="1"/>
</dbReference>
<dbReference type="InterPro" id="IPR043129">
    <property type="entry name" value="ATPase_NBD"/>
</dbReference>
<keyword evidence="7 9" id="KW-0067">ATP-binding</keyword>
<dbReference type="InterPro" id="IPR004372">
    <property type="entry name" value="Ac/propionate_kinase"/>
</dbReference>
<dbReference type="InterPro" id="IPR000890">
    <property type="entry name" value="Aliphatic_acid_kin_short-chain"/>
</dbReference>
<dbReference type="GO" id="GO:0006085">
    <property type="term" value="P:acetyl-CoA biosynthetic process"/>
    <property type="evidence" value="ECO:0007669"/>
    <property type="project" value="UniProtKB-UniRule"/>
</dbReference>
<evidence type="ECO:0000256" key="10">
    <source>
        <dbReference type="RuleBase" id="RU003835"/>
    </source>
</evidence>
<comment type="catalytic activity">
    <reaction evidence="9">
        <text>acetate + ATP = acetyl phosphate + ADP</text>
        <dbReference type="Rhea" id="RHEA:11352"/>
        <dbReference type="ChEBI" id="CHEBI:22191"/>
        <dbReference type="ChEBI" id="CHEBI:30089"/>
        <dbReference type="ChEBI" id="CHEBI:30616"/>
        <dbReference type="ChEBI" id="CHEBI:456216"/>
        <dbReference type="EC" id="2.7.2.1"/>
    </reaction>
</comment>
<dbReference type="GO" id="GO:0000287">
    <property type="term" value="F:magnesium ion binding"/>
    <property type="evidence" value="ECO:0007669"/>
    <property type="project" value="UniProtKB-UniRule"/>
</dbReference>
<dbReference type="NCBIfam" id="TIGR00016">
    <property type="entry name" value="ackA"/>
    <property type="match status" value="1"/>
</dbReference>
<feature type="binding site" evidence="9">
    <location>
        <position position="18"/>
    </location>
    <ligand>
        <name>Mg(2+)</name>
        <dbReference type="ChEBI" id="CHEBI:18420"/>
    </ligand>
</feature>
<dbReference type="GO" id="GO:0005829">
    <property type="term" value="C:cytosol"/>
    <property type="evidence" value="ECO:0007669"/>
    <property type="project" value="TreeGrafter"/>
</dbReference>
<proteinExistence type="inferred from homology"/>
<evidence type="ECO:0000256" key="5">
    <source>
        <dbReference type="ARBA" id="ARBA00022741"/>
    </source>
</evidence>
<keyword evidence="6 9" id="KW-0418">Kinase</keyword>
<dbReference type="PANTHER" id="PTHR21060:SF21">
    <property type="entry name" value="ACETATE KINASE"/>
    <property type="match status" value="1"/>
</dbReference>
<evidence type="ECO:0000256" key="1">
    <source>
        <dbReference type="ARBA" id="ARBA00008748"/>
    </source>
</evidence>
<feature type="active site" description="Proton donor/acceptor" evidence="9">
    <location>
        <position position="155"/>
    </location>
</feature>
<evidence type="ECO:0000313" key="12">
    <source>
        <dbReference type="Proteomes" id="UP000326837"/>
    </source>
</evidence>
<keyword evidence="2 9" id="KW-0963">Cytoplasm</keyword>
<feature type="site" description="Transition state stabilizer" evidence="9">
    <location>
        <position position="186"/>
    </location>
</feature>
<comment type="pathway">
    <text evidence="9">Metabolic intermediate biosynthesis; acetyl-CoA biosynthesis; acetyl-CoA from acetate: step 1/2.</text>
</comment>
<comment type="cofactor">
    <cofactor evidence="9">
        <name>Mg(2+)</name>
        <dbReference type="ChEBI" id="CHEBI:18420"/>
    </cofactor>
    <cofactor evidence="9">
        <name>Mn(2+)</name>
        <dbReference type="ChEBI" id="CHEBI:29035"/>
    </cofactor>
    <text evidence="9">Mg(2+). Can also accept Mn(2+).</text>
</comment>
<evidence type="ECO:0000313" key="11">
    <source>
        <dbReference type="EMBL" id="BBO34262.1"/>
    </source>
</evidence>
<evidence type="ECO:0000256" key="8">
    <source>
        <dbReference type="ARBA" id="ARBA00022842"/>
    </source>
</evidence>
<feature type="binding site" evidence="9">
    <location>
        <position position="386"/>
    </location>
    <ligand>
        <name>Mg(2+)</name>
        <dbReference type="ChEBI" id="CHEBI:18420"/>
    </ligand>
</feature>
<comment type="function">
    <text evidence="9">Catalyzes the formation of acetyl phosphate from acetate and ATP. Can also catalyze the reverse reaction.</text>
</comment>
<dbReference type="EMBL" id="AP021861">
    <property type="protein sequence ID" value="BBO34262.1"/>
    <property type="molecule type" value="Genomic_DNA"/>
</dbReference>
<dbReference type="AlphaFoldDB" id="A0A5K7XE17"/>
<keyword evidence="8 9" id="KW-0460">Magnesium</keyword>
<dbReference type="PROSITE" id="PS01075">
    <property type="entry name" value="ACETATE_KINASE_1"/>
    <property type="match status" value="1"/>
</dbReference>
<keyword evidence="12" id="KW-1185">Reference proteome</keyword>
<evidence type="ECO:0000256" key="6">
    <source>
        <dbReference type="ARBA" id="ARBA00022777"/>
    </source>
</evidence>
<dbReference type="KEGG" id="lpav:PLANPX_3874"/>
<keyword evidence="5 9" id="KW-0547">Nucleotide-binding</keyword>
<dbReference type="PROSITE" id="PS01076">
    <property type="entry name" value="ACETATE_KINASE_2"/>
    <property type="match status" value="1"/>
</dbReference>
<protein>
    <recommendedName>
        <fullName evidence="9">Acetate kinase</fullName>
        <ecNumber evidence="9">2.7.2.1</ecNumber>
    </recommendedName>
    <alternativeName>
        <fullName evidence="9">Acetokinase</fullName>
    </alternativeName>
</protein>
<reference evidence="12" key="1">
    <citation type="submission" date="2019-10" db="EMBL/GenBank/DDBJ databases">
        <title>Lacipirellula parvula gen. nov., sp. nov., representing a lineage of planctomycetes widespread in freshwater anoxic habitats, and description of the family Lacipirellulaceae.</title>
        <authorList>
            <person name="Dedysh S.N."/>
            <person name="Kulichevskaya I.S."/>
            <person name="Beletsky A.V."/>
            <person name="Rakitin A.L."/>
            <person name="Mardanov A.V."/>
            <person name="Ivanova A.A."/>
            <person name="Saltykova V.X."/>
            <person name="Rijpstra W.I.C."/>
            <person name="Sinninghe Damste J.S."/>
            <person name="Ravin N.V."/>
        </authorList>
    </citation>
    <scope>NUCLEOTIDE SEQUENCE [LARGE SCALE GENOMIC DNA]</scope>
    <source>
        <strain evidence="12">PX69</strain>
    </source>
</reference>
<dbReference type="GO" id="GO:0005524">
    <property type="term" value="F:ATP binding"/>
    <property type="evidence" value="ECO:0007669"/>
    <property type="project" value="UniProtKB-KW"/>
</dbReference>
<feature type="site" description="Transition state stabilizer" evidence="9">
    <location>
        <position position="246"/>
    </location>
</feature>
<feature type="binding site" evidence="9">
    <location>
        <begin position="213"/>
        <end position="217"/>
    </location>
    <ligand>
        <name>ATP</name>
        <dbReference type="ChEBI" id="CHEBI:30616"/>
    </ligand>
</feature>
<evidence type="ECO:0000256" key="9">
    <source>
        <dbReference type="HAMAP-Rule" id="MF_00020"/>
    </source>
</evidence>
<evidence type="ECO:0000256" key="7">
    <source>
        <dbReference type="ARBA" id="ARBA00022840"/>
    </source>
</evidence>
<name>A0A5K7XE17_9BACT</name>